<dbReference type="EMBL" id="SMFL01000008">
    <property type="protein sequence ID" value="TDE12934.1"/>
    <property type="molecule type" value="Genomic_DNA"/>
</dbReference>
<evidence type="ECO:0000259" key="8">
    <source>
        <dbReference type="PROSITE" id="PS50109"/>
    </source>
</evidence>
<dbReference type="PANTHER" id="PTHR24421">
    <property type="entry name" value="NITRATE/NITRITE SENSOR PROTEIN NARX-RELATED"/>
    <property type="match status" value="1"/>
</dbReference>
<dbReference type="InterPro" id="IPR003594">
    <property type="entry name" value="HATPase_dom"/>
</dbReference>
<evidence type="ECO:0000313" key="9">
    <source>
        <dbReference type="EMBL" id="TDE12934.1"/>
    </source>
</evidence>
<evidence type="ECO:0000256" key="4">
    <source>
        <dbReference type="ARBA" id="ARBA00022777"/>
    </source>
</evidence>
<feature type="domain" description="Histidine kinase" evidence="8">
    <location>
        <begin position="137"/>
        <end position="329"/>
    </location>
</feature>
<evidence type="ECO:0000256" key="7">
    <source>
        <dbReference type="SAM" id="SignalP"/>
    </source>
</evidence>
<dbReference type="EC" id="2.7.13.3" evidence="2"/>
<feature type="transmembrane region" description="Helical" evidence="6">
    <location>
        <begin position="68"/>
        <end position="88"/>
    </location>
</feature>
<reference evidence="9 10" key="1">
    <citation type="submission" date="2019-03" db="EMBL/GenBank/DDBJ databases">
        <title>Dyadobacter AR-3-6 sp. nov., isolated from arctic soil.</title>
        <authorList>
            <person name="Chaudhary D.K."/>
        </authorList>
    </citation>
    <scope>NUCLEOTIDE SEQUENCE [LARGE SCALE GENOMIC DNA]</scope>
    <source>
        <strain evidence="9 10">AR-3-6</strain>
    </source>
</reference>
<dbReference type="PROSITE" id="PS50109">
    <property type="entry name" value="HIS_KIN"/>
    <property type="match status" value="1"/>
</dbReference>
<evidence type="ECO:0000256" key="5">
    <source>
        <dbReference type="ARBA" id="ARBA00023012"/>
    </source>
</evidence>
<dbReference type="InterPro" id="IPR005467">
    <property type="entry name" value="His_kinase_dom"/>
</dbReference>
<feature type="chain" id="PRO_5020341568" description="histidine kinase" evidence="7">
    <location>
        <begin position="25"/>
        <end position="329"/>
    </location>
</feature>
<dbReference type="CDD" id="cd16917">
    <property type="entry name" value="HATPase_UhpB-NarQ-NarX-like"/>
    <property type="match status" value="1"/>
</dbReference>
<dbReference type="InterPro" id="IPR036890">
    <property type="entry name" value="HATPase_C_sf"/>
</dbReference>
<keyword evidence="6" id="KW-0812">Transmembrane</keyword>
<evidence type="ECO:0000256" key="6">
    <source>
        <dbReference type="SAM" id="Phobius"/>
    </source>
</evidence>
<proteinExistence type="predicted"/>
<dbReference type="PANTHER" id="PTHR24421:SF10">
    <property type="entry name" value="NITRATE_NITRITE SENSOR PROTEIN NARQ"/>
    <property type="match status" value="1"/>
</dbReference>
<dbReference type="GO" id="GO:0004673">
    <property type="term" value="F:protein histidine kinase activity"/>
    <property type="evidence" value="ECO:0007669"/>
    <property type="project" value="UniProtKB-EC"/>
</dbReference>
<evidence type="ECO:0000256" key="3">
    <source>
        <dbReference type="ARBA" id="ARBA00022679"/>
    </source>
</evidence>
<keyword evidence="3" id="KW-0808">Transferase</keyword>
<keyword evidence="10" id="KW-1185">Reference proteome</keyword>
<accession>A0A4R5DLL7</accession>
<evidence type="ECO:0000256" key="1">
    <source>
        <dbReference type="ARBA" id="ARBA00000085"/>
    </source>
</evidence>
<feature type="signal peptide" evidence="7">
    <location>
        <begin position="1"/>
        <end position="24"/>
    </location>
</feature>
<dbReference type="Pfam" id="PF02518">
    <property type="entry name" value="HATPase_c"/>
    <property type="match status" value="1"/>
</dbReference>
<protein>
    <recommendedName>
        <fullName evidence="2">histidine kinase</fullName>
        <ecNumber evidence="2">2.7.13.3</ecNumber>
    </recommendedName>
</protein>
<dbReference type="SUPFAM" id="SSF55874">
    <property type="entry name" value="ATPase domain of HSP90 chaperone/DNA topoisomerase II/histidine kinase"/>
    <property type="match status" value="1"/>
</dbReference>
<dbReference type="RefSeq" id="WP_131960354.1">
    <property type="nucleotide sequence ID" value="NZ_SMFL01000008.1"/>
</dbReference>
<organism evidence="9 10">
    <name type="scientific">Dyadobacter psychrotolerans</name>
    <dbReference type="NCBI Taxonomy" id="2541721"/>
    <lineage>
        <taxon>Bacteria</taxon>
        <taxon>Pseudomonadati</taxon>
        <taxon>Bacteroidota</taxon>
        <taxon>Cytophagia</taxon>
        <taxon>Cytophagales</taxon>
        <taxon>Spirosomataceae</taxon>
        <taxon>Dyadobacter</taxon>
    </lineage>
</organism>
<name>A0A4R5DLL7_9BACT</name>
<dbReference type="SMART" id="SM00387">
    <property type="entry name" value="HATPase_c"/>
    <property type="match status" value="1"/>
</dbReference>
<keyword evidence="6" id="KW-0472">Membrane</keyword>
<keyword evidence="7" id="KW-0732">Signal</keyword>
<comment type="caution">
    <text evidence="9">The sequence shown here is derived from an EMBL/GenBank/DDBJ whole genome shotgun (WGS) entry which is preliminary data.</text>
</comment>
<dbReference type="AlphaFoldDB" id="A0A4R5DLL7"/>
<keyword evidence="6" id="KW-1133">Transmembrane helix</keyword>
<dbReference type="Proteomes" id="UP000294850">
    <property type="component" value="Unassembled WGS sequence"/>
</dbReference>
<evidence type="ECO:0000256" key="2">
    <source>
        <dbReference type="ARBA" id="ARBA00012438"/>
    </source>
</evidence>
<dbReference type="GO" id="GO:0000160">
    <property type="term" value="P:phosphorelay signal transduction system"/>
    <property type="evidence" value="ECO:0007669"/>
    <property type="project" value="UniProtKB-KW"/>
</dbReference>
<gene>
    <name evidence="9" type="ORF">E0F88_21610</name>
</gene>
<evidence type="ECO:0000313" key="10">
    <source>
        <dbReference type="Proteomes" id="UP000294850"/>
    </source>
</evidence>
<sequence length="329" mass="37466">MRKPRFLIFFFVCVLVFTTTSSFARTGSNLWRSFSDSKAAIPATVISEKSRVKELENRNIASEIERNLTVSINIISLLSLAVLILFIYHREKKLKIRQIQAEQLAQSKIDKLNLASQIQIAELQERNRLEKQMEQKRFGMELHDDVAGLLASAKLRLDQEMLQCESPAQNRRLEIIARILDLAYRDIRLKSHGFYKLAEEGEEASFSERIDAILENALPQELFETEIVIDDHSLKNISHHVKIELLRIVQEAVVNVIKHSKASKISIMLYREVNALVMHIKDDGKGFNTELVAKGLGLKSIHDRVRGIEGIVNIKSDDGGTEMVVEIPV</sequence>
<dbReference type="Gene3D" id="3.30.565.10">
    <property type="entry name" value="Histidine kinase-like ATPase, C-terminal domain"/>
    <property type="match status" value="1"/>
</dbReference>
<dbReference type="OrthoDB" id="1301080at2"/>
<comment type="catalytic activity">
    <reaction evidence="1">
        <text>ATP + protein L-histidine = ADP + protein N-phospho-L-histidine.</text>
        <dbReference type="EC" id="2.7.13.3"/>
    </reaction>
</comment>
<dbReference type="InterPro" id="IPR050482">
    <property type="entry name" value="Sensor_HK_TwoCompSys"/>
</dbReference>
<keyword evidence="5" id="KW-0902">Two-component regulatory system</keyword>
<keyword evidence="4" id="KW-0418">Kinase</keyword>